<keyword evidence="6 11" id="KW-0472">Membrane</keyword>
<feature type="transmembrane region" description="Helical" evidence="11">
    <location>
        <begin position="240"/>
        <end position="266"/>
    </location>
</feature>
<dbReference type="InterPro" id="IPR036179">
    <property type="entry name" value="Ig-like_dom_sf"/>
</dbReference>
<evidence type="ECO:0000256" key="4">
    <source>
        <dbReference type="ARBA" id="ARBA00022729"/>
    </source>
</evidence>
<dbReference type="InterPro" id="IPR003599">
    <property type="entry name" value="Ig_sub"/>
</dbReference>
<reference evidence="13 14" key="1">
    <citation type="journal article" date="2018" name="G3 (Bethesda)">
        <title>A High-Quality Reference Genome for the Invasive Mosquitofish Gambusia affinis Using a Chicago Library.</title>
        <authorList>
            <person name="Hoffberg S.L."/>
            <person name="Troendle N.J."/>
            <person name="Glenn T.C."/>
            <person name="Mahmud O."/>
            <person name="Louha S."/>
            <person name="Chalopin D."/>
            <person name="Bennetzen J.L."/>
            <person name="Mauricio R."/>
        </authorList>
    </citation>
    <scope>NUCLEOTIDE SEQUENCE [LARGE SCALE GENOMIC DNA]</scope>
    <source>
        <strain evidence="13">NE01/NJP1002.9</strain>
        <tissue evidence="13">Muscle</tissue>
    </source>
</reference>
<keyword evidence="3 11" id="KW-0812">Transmembrane</keyword>
<evidence type="ECO:0000259" key="12">
    <source>
        <dbReference type="PROSITE" id="PS50835"/>
    </source>
</evidence>
<evidence type="ECO:0000256" key="8">
    <source>
        <dbReference type="ARBA" id="ARBA00023180"/>
    </source>
</evidence>
<comment type="caution">
    <text evidence="13">The sequence shown here is derived from an EMBL/GenBank/DDBJ whole genome shotgun (WGS) entry which is preliminary data.</text>
</comment>
<proteinExistence type="inferred from homology"/>
<dbReference type="GO" id="GO:0005886">
    <property type="term" value="C:plasma membrane"/>
    <property type="evidence" value="ECO:0007669"/>
    <property type="project" value="TreeGrafter"/>
</dbReference>
<evidence type="ECO:0000256" key="5">
    <source>
        <dbReference type="ARBA" id="ARBA00022989"/>
    </source>
</evidence>
<dbReference type="PROSITE" id="PS50835">
    <property type="entry name" value="IG_LIKE"/>
    <property type="match status" value="1"/>
</dbReference>
<evidence type="ECO:0000313" key="13">
    <source>
        <dbReference type="EMBL" id="PWA30034.1"/>
    </source>
</evidence>
<dbReference type="InterPro" id="IPR007110">
    <property type="entry name" value="Ig-like_dom"/>
</dbReference>
<feature type="transmembrane region" description="Helical" evidence="11">
    <location>
        <begin position="32"/>
        <end position="55"/>
    </location>
</feature>
<dbReference type="Proteomes" id="UP000250572">
    <property type="component" value="Unassembled WGS sequence"/>
</dbReference>
<dbReference type="Pfam" id="PF07686">
    <property type="entry name" value="V-set"/>
    <property type="match status" value="1"/>
</dbReference>
<feature type="region of interest" description="Disordered" evidence="10">
    <location>
        <begin position="280"/>
        <end position="307"/>
    </location>
</feature>
<comment type="similarity">
    <text evidence="2">Belongs to the myelin P0 protein family.</text>
</comment>
<feature type="compositionally biased region" description="Basic and acidic residues" evidence="10">
    <location>
        <begin position="294"/>
        <end position="307"/>
    </location>
</feature>
<evidence type="ECO:0000313" key="14">
    <source>
        <dbReference type="Proteomes" id="UP000250572"/>
    </source>
</evidence>
<dbReference type="GO" id="GO:0042552">
    <property type="term" value="P:myelination"/>
    <property type="evidence" value="ECO:0007669"/>
    <property type="project" value="TreeGrafter"/>
</dbReference>
<dbReference type="InterPro" id="IPR000920">
    <property type="entry name" value="Myelin_P0-rel"/>
</dbReference>
<dbReference type="PANTHER" id="PTHR13869">
    <property type="entry name" value="MYELIN P0 RELATED"/>
    <property type="match status" value="1"/>
</dbReference>
<evidence type="ECO:0000256" key="7">
    <source>
        <dbReference type="ARBA" id="ARBA00023157"/>
    </source>
</evidence>
<keyword evidence="14" id="KW-1185">Reference proteome</keyword>
<keyword evidence="4" id="KW-0732">Signal</keyword>
<dbReference type="PRINTS" id="PR00213">
    <property type="entry name" value="MYELINP0"/>
</dbReference>
<accession>A0A315W252</accession>
<feature type="domain" description="Ig-like" evidence="12">
    <location>
        <begin position="112"/>
        <end position="231"/>
    </location>
</feature>
<dbReference type="PANTHER" id="PTHR13869:SF7">
    <property type="entry name" value="MYELIN PROTEIN P0"/>
    <property type="match status" value="1"/>
</dbReference>
<feature type="transmembrane region" description="Helical" evidence="11">
    <location>
        <begin position="99"/>
        <end position="124"/>
    </location>
</feature>
<keyword evidence="5 11" id="KW-1133">Transmembrane helix</keyword>
<evidence type="ECO:0000256" key="1">
    <source>
        <dbReference type="ARBA" id="ARBA00004479"/>
    </source>
</evidence>
<dbReference type="FunFam" id="2.60.40.10:FF:000193">
    <property type="entry name" value="Myelin protein zero-like 1 like"/>
    <property type="match status" value="1"/>
</dbReference>
<dbReference type="SMART" id="SM00406">
    <property type="entry name" value="IGv"/>
    <property type="match status" value="1"/>
</dbReference>
<evidence type="ECO:0000256" key="6">
    <source>
        <dbReference type="ARBA" id="ARBA00023136"/>
    </source>
</evidence>
<dbReference type="EMBL" id="NHOQ01000466">
    <property type="protein sequence ID" value="PWA30034.1"/>
    <property type="molecule type" value="Genomic_DNA"/>
</dbReference>
<evidence type="ECO:0000256" key="11">
    <source>
        <dbReference type="SAM" id="Phobius"/>
    </source>
</evidence>
<evidence type="ECO:0000256" key="9">
    <source>
        <dbReference type="ARBA" id="ARBA00023319"/>
    </source>
</evidence>
<gene>
    <name evidence="13" type="ORF">CCH79_00009727</name>
</gene>
<dbReference type="InterPro" id="IPR013783">
    <property type="entry name" value="Ig-like_fold"/>
</dbReference>
<dbReference type="AlphaFoldDB" id="A0A315W252"/>
<name>A0A315W252_GAMAF</name>
<evidence type="ECO:0000256" key="3">
    <source>
        <dbReference type="ARBA" id="ARBA00022692"/>
    </source>
</evidence>
<dbReference type="SMART" id="SM00409">
    <property type="entry name" value="IG"/>
    <property type="match status" value="1"/>
</dbReference>
<dbReference type="InterPro" id="IPR013106">
    <property type="entry name" value="Ig_V-set"/>
</dbReference>
<dbReference type="SUPFAM" id="SSF48726">
    <property type="entry name" value="Immunoglobulin"/>
    <property type="match status" value="1"/>
</dbReference>
<comment type="subcellular location">
    <subcellularLocation>
        <location evidence="1">Membrane</location>
        <topology evidence="1">Single-pass type I membrane protein</topology>
    </subcellularLocation>
</comment>
<organism evidence="13 14">
    <name type="scientific">Gambusia affinis</name>
    <name type="common">Western mosquitofish</name>
    <name type="synonym">Heterandria affinis</name>
    <dbReference type="NCBI Taxonomy" id="33528"/>
    <lineage>
        <taxon>Eukaryota</taxon>
        <taxon>Metazoa</taxon>
        <taxon>Chordata</taxon>
        <taxon>Craniata</taxon>
        <taxon>Vertebrata</taxon>
        <taxon>Euteleostomi</taxon>
        <taxon>Actinopterygii</taxon>
        <taxon>Neopterygii</taxon>
        <taxon>Teleostei</taxon>
        <taxon>Neoteleostei</taxon>
        <taxon>Acanthomorphata</taxon>
        <taxon>Ovalentaria</taxon>
        <taxon>Atherinomorphae</taxon>
        <taxon>Cyprinodontiformes</taxon>
        <taxon>Poeciliidae</taxon>
        <taxon>Poeciliinae</taxon>
        <taxon>Gambusia</taxon>
    </lineage>
</organism>
<keyword evidence="9" id="KW-0393">Immunoglobulin domain</keyword>
<dbReference type="Gene3D" id="2.60.40.10">
    <property type="entry name" value="Immunoglobulins"/>
    <property type="match status" value="1"/>
</dbReference>
<keyword evidence="8" id="KW-0325">Glycoprotein</keyword>
<evidence type="ECO:0000256" key="10">
    <source>
        <dbReference type="SAM" id="MobiDB-lite"/>
    </source>
</evidence>
<protein>
    <recommendedName>
        <fullName evidence="12">Ig-like domain-containing protein</fullName>
    </recommendedName>
</protein>
<dbReference type="STRING" id="33528.ENSGAFP00000031178"/>
<keyword evidence="7" id="KW-1015">Disulfide bond</keyword>
<sequence>MQSNGGWKGGGMGRAGPGMRGVVGYKPGDSGVSVVVLSLLAFCSPSSTLFFFWFFPSPPSSHAPSGVGTLPRQSPVRFAASVHFLGGSSNRSQKTMLRVLALASVVLLGIAPQASQAITVYTSWERHALVGSDVRLSCTFFSWRFISDDVSFTWRYRADGSRDTVSIAHYAGGEAYTDNKGVFKDRVEFVGNPKRRDGSILIKNLDFSDNGTFTCDAKNPPDIVGRPSSVRLLVFENLPIQAGVITGAIIGVVLGLLVLIVVIYYLMRFLVARRVFSLSGPAPPADPSKMKAAASEKKKQESRKDKK</sequence>
<evidence type="ECO:0000256" key="2">
    <source>
        <dbReference type="ARBA" id="ARBA00007180"/>
    </source>
</evidence>